<evidence type="ECO:0000313" key="2">
    <source>
        <dbReference type="Proteomes" id="UP000077755"/>
    </source>
</evidence>
<dbReference type="PROSITE" id="PS51746">
    <property type="entry name" value="PPM_2"/>
    <property type="match status" value="1"/>
</dbReference>
<dbReference type="GO" id="GO:0000226">
    <property type="term" value="P:microtubule cytoskeleton organization"/>
    <property type="evidence" value="ECO:0007669"/>
    <property type="project" value="EnsemblPlants"/>
</dbReference>
<dbReference type="GO" id="GO:0009819">
    <property type="term" value="P:drought recovery"/>
    <property type="evidence" value="ECO:0007669"/>
    <property type="project" value="EnsemblPlants"/>
</dbReference>
<name>A0A175YRP9_DAUCS</name>
<dbReference type="GO" id="GO:0004722">
    <property type="term" value="F:protein serine/threonine phosphatase activity"/>
    <property type="evidence" value="ECO:0007669"/>
    <property type="project" value="InterPro"/>
</dbReference>
<dbReference type="InterPro" id="IPR001932">
    <property type="entry name" value="PPM-type_phosphatase-like_dom"/>
</dbReference>
<evidence type="ECO:0000313" key="1">
    <source>
        <dbReference type="EMBL" id="WOH13021.1"/>
    </source>
</evidence>
<dbReference type="SMART" id="SM00332">
    <property type="entry name" value="PP2Cc"/>
    <property type="match status" value="1"/>
</dbReference>
<organism evidence="1 2">
    <name type="scientific">Daucus carota subsp. sativus</name>
    <name type="common">Carrot</name>
    <dbReference type="NCBI Taxonomy" id="79200"/>
    <lineage>
        <taxon>Eukaryota</taxon>
        <taxon>Viridiplantae</taxon>
        <taxon>Streptophyta</taxon>
        <taxon>Embryophyta</taxon>
        <taxon>Tracheophyta</taxon>
        <taxon>Spermatophyta</taxon>
        <taxon>Magnoliopsida</taxon>
        <taxon>eudicotyledons</taxon>
        <taxon>Gunneridae</taxon>
        <taxon>Pentapetalae</taxon>
        <taxon>asterids</taxon>
        <taxon>campanulids</taxon>
        <taxon>Apiales</taxon>
        <taxon>Apiaceae</taxon>
        <taxon>Apioideae</taxon>
        <taxon>Scandiceae</taxon>
        <taxon>Daucinae</taxon>
        <taxon>Daucus</taxon>
        <taxon>Daucus sect. Daucus</taxon>
    </lineage>
</organism>
<keyword evidence="2" id="KW-1185">Reference proteome</keyword>
<dbReference type="Gene3D" id="3.60.40.10">
    <property type="entry name" value="PPM-type phosphatase domain"/>
    <property type="match status" value="1"/>
</dbReference>
<accession>A0A175YRP9</accession>
<dbReference type="OrthoDB" id="10264738at2759"/>
<dbReference type="GO" id="GO:0045926">
    <property type="term" value="P:negative regulation of growth"/>
    <property type="evidence" value="ECO:0007669"/>
    <property type="project" value="EnsemblPlants"/>
</dbReference>
<dbReference type="InterPro" id="IPR015655">
    <property type="entry name" value="PP2C"/>
</dbReference>
<dbReference type="CDD" id="cd00143">
    <property type="entry name" value="PP2Cc"/>
    <property type="match status" value="1"/>
</dbReference>
<protein>
    <submittedName>
        <fullName evidence="1">Uncharacterized protein</fullName>
    </submittedName>
</protein>
<reference evidence="1" key="1">
    <citation type="journal article" date="2016" name="Nat. Genet.">
        <title>A high-quality carrot genome assembly provides new insights into carotenoid accumulation and asterid genome evolution.</title>
        <authorList>
            <person name="Iorizzo M."/>
            <person name="Ellison S."/>
            <person name="Senalik D."/>
            <person name="Zeng P."/>
            <person name="Satapoomin P."/>
            <person name="Huang J."/>
            <person name="Bowman M."/>
            <person name="Iovene M."/>
            <person name="Sanseverino W."/>
            <person name="Cavagnaro P."/>
            <person name="Yildiz M."/>
            <person name="Macko-Podgorni A."/>
            <person name="Moranska E."/>
            <person name="Grzebelus E."/>
            <person name="Grzebelus D."/>
            <person name="Ashrafi H."/>
            <person name="Zheng Z."/>
            <person name="Cheng S."/>
            <person name="Spooner D."/>
            <person name="Van Deynze A."/>
            <person name="Simon P."/>
        </authorList>
    </citation>
    <scope>NUCLEOTIDE SEQUENCE</scope>
    <source>
        <tissue evidence="1">Leaf</tissue>
    </source>
</reference>
<dbReference type="AlphaFoldDB" id="A0A175YRP9"/>
<gene>
    <name evidence="1" type="ORF">DCAR_0832530</name>
</gene>
<dbReference type="SMR" id="A0A175YRP9"/>
<dbReference type="PANTHER" id="PTHR47992">
    <property type="entry name" value="PROTEIN PHOSPHATASE"/>
    <property type="match status" value="1"/>
</dbReference>
<dbReference type="KEGG" id="dcr:108197649"/>
<dbReference type="Proteomes" id="UP000077755">
    <property type="component" value="Chromosome 8"/>
</dbReference>
<dbReference type="SUPFAM" id="SSF81606">
    <property type="entry name" value="PP2C-like"/>
    <property type="match status" value="1"/>
</dbReference>
<dbReference type="OMA" id="IWEEFGC"/>
<sequence length="369" mass="40149">MVQFSLLINGLAKNISTKNGKKKVDGGKEAADALAKEAKKSNLLSSSPGYVSVGGSENFASAYSKRGRKGENQDSVIVWENFGCQEDMIFCGVFDGHGPWGHLISKRVRDSMPCSLLCNWQEALALSLYSGESLHQFSTWRQSYLKTCSAIDQELEQHPGIDSFHSGTTALSIVRQGDVLIIANVGDSRAVLAATSSDGNLEPVQLTIDCKPNLPQETERITRAKGKVFSSSDEPGVYRIWMPNGETPGGPGLALSRAFGDFFIKDFGLISEPEVTQRNITSDDHFVILATDGVWDVISNQEAIEIVSLALDRETSAKRLVEHAVRAWKRKRRGIAIDDISAICLFLHPASSSSQGDSLSCYKKSADTS</sequence>
<dbReference type="EMBL" id="CP093350">
    <property type="protein sequence ID" value="WOH13021.1"/>
    <property type="molecule type" value="Genomic_DNA"/>
</dbReference>
<proteinExistence type="predicted"/>
<dbReference type="Pfam" id="PF00481">
    <property type="entry name" value="PP2C"/>
    <property type="match status" value="1"/>
</dbReference>
<reference evidence="1" key="2">
    <citation type="submission" date="2022-03" db="EMBL/GenBank/DDBJ databases">
        <title>Draft title - Genomic analysis of global carrot germplasm unveils the trajectory of domestication and the origin of high carotenoid orange carrot.</title>
        <authorList>
            <person name="Iorizzo M."/>
            <person name="Ellison S."/>
            <person name="Senalik D."/>
            <person name="Macko-Podgorni A."/>
            <person name="Grzebelus D."/>
            <person name="Bostan H."/>
            <person name="Rolling W."/>
            <person name="Curaba J."/>
            <person name="Simon P."/>
        </authorList>
    </citation>
    <scope>NUCLEOTIDE SEQUENCE</scope>
    <source>
        <tissue evidence="1">Leaf</tissue>
    </source>
</reference>
<dbReference type="Gramene" id="KZM85532">
    <property type="protein sequence ID" value="KZM85532"/>
    <property type="gene ID" value="DCAR_027046"/>
</dbReference>
<dbReference type="InterPro" id="IPR036457">
    <property type="entry name" value="PPM-type-like_dom_sf"/>
</dbReference>